<sequence>MQRLIRRRDLQDRESGVAGVMVALMMLTLIGVGAVAVDVGQIYAERAQLQNGADSGALAVASSCAKGSCNTSLAGPLANANANDGASTVKSVDLSVPGRVTVTTSTKDGTTGAGYLSKMFANALNTAPVTVGAQATATWTNVPAPGALPLVFDQCQVRPAYAPPGTTVIIKEHGKSPCVGSPSGHHIPGGFGWLTETGTCQSIPDANGWVDSAPGNGKFPSDCTSTTDSWRAAIDYSQNKFAIAYFPIFDDGSGNGANGQFHIIGYAMVELHGWDFVQNSDGLPPGKADPACAGLGGSNRGICGRFLKTIPLSAAGLAGGPYFQSSVVTLVK</sequence>
<dbReference type="RefSeq" id="WP_345036402.1">
    <property type="nucleotide sequence ID" value="NZ_BAABED010000001.1"/>
</dbReference>
<protein>
    <submittedName>
        <fullName evidence="3">TadE/TadG family type IV pilus assembly protein</fullName>
    </submittedName>
</protein>
<comment type="caution">
    <text evidence="3">The sequence shown here is derived from an EMBL/GenBank/DDBJ whole genome shotgun (WGS) entry which is preliminary data.</text>
</comment>
<name>A0ABV5UUA6_9MICC</name>
<reference evidence="3 4" key="1">
    <citation type="submission" date="2024-09" db="EMBL/GenBank/DDBJ databases">
        <authorList>
            <person name="Sun Q."/>
            <person name="Mori K."/>
        </authorList>
    </citation>
    <scope>NUCLEOTIDE SEQUENCE [LARGE SCALE GENOMIC DNA]</scope>
    <source>
        <strain evidence="3 4">JCM 13519</strain>
    </source>
</reference>
<proteinExistence type="predicted"/>
<evidence type="ECO:0000313" key="4">
    <source>
        <dbReference type="Proteomes" id="UP001589536"/>
    </source>
</evidence>
<feature type="domain" description="Putative Flp pilus-assembly TadG-like N-terminal" evidence="2">
    <location>
        <begin position="16"/>
        <end position="62"/>
    </location>
</feature>
<keyword evidence="1" id="KW-0812">Transmembrane</keyword>
<dbReference type="EMBL" id="JBHMBH010000039">
    <property type="protein sequence ID" value="MFB9715803.1"/>
    <property type="molecule type" value="Genomic_DNA"/>
</dbReference>
<organism evidence="3 4">
    <name type="scientific">Arthrobacter methylotrophus</name>
    <dbReference type="NCBI Taxonomy" id="121291"/>
    <lineage>
        <taxon>Bacteria</taxon>
        <taxon>Bacillati</taxon>
        <taxon>Actinomycetota</taxon>
        <taxon>Actinomycetes</taxon>
        <taxon>Micrococcales</taxon>
        <taxon>Micrococcaceae</taxon>
        <taxon>Arthrobacter</taxon>
    </lineage>
</organism>
<feature type="transmembrane region" description="Helical" evidence="1">
    <location>
        <begin position="16"/>
        <end position="37"/>
    </location>
</feature>
<evidence type="ECO:0000313" key="3">
    <source>
        <dbReference type="EMBL" id="MFB9715803.1"/>
    </source>
</evidence>
<gene>
    <name evidence="3" type="ORF">ACFFPI_17020</name>
</gene>
<evidence type="ECO:0000259" key="2">
    <source>
        <dbReference type="Pfam" id="PF13400"/>
    </source>
</evidence>
<dbReference type="InterPro" id="IPR028087">
    <property type="entry name" value="Tad_N"/>
</dbReference>
<keyword evidence="4" id="KW-1185">Reference proteome</keyword>
<keyword evidence="1" id="KW-0472">Membrane</keyword>
<dbReference type="Pfam" id="PF13400">
    <property type="entry name" value="Tad"/>
    <property type="match status" value="1"/>
</dbReference>
<accession>A0ABV5UUA6</accession>
<dbReference type="Proteomes" id="UP001589536">
    <property type="component" value="Unassembled WGS sequence"/>
</dbReference>
<keyword evidence="1" id="KW-1133">Transmembrane helix</keyword>
<evidence type="ECO:0000256" key="1">
    <source>
        <dbReference type="SAM" id="Phobius"/>
    </source>
</evidence>